<reference evidence="1" key="1">
    <citation type="submission" date="2017-05" db="UniProtKB">
        <authorList>
            <consortium name="EnsemblMetazoa"/>
        </authorList>
    </citation>
    <scope>IDENTIFICATION</scope>
</reference>
<dbReference type="AlphaFoldDB" id="A0A1X7V3V2"/>
<name>A0A1X7V3V2_AMPQE</name>
<sequence length="58" mass="6245">AEGVDLNIKGQQHNFGGTITIVCADNLACWSLVGYKALASALRKCRLCMAIAEDLSYK</sequence>
<organism evidence="1">
    <name type="scientific">Amphimedon queenslandica</name>
    <name type="common">Sponge</name>
    <dbReference type="NCBI Taxonomy" id="400682"/>
    <lineage>
        <taxon>Eukaryota</taxon>
        <taxon>Metazoa</taxon>
        <taxon>Porifera</taxon>
        <taxon>Demospongiae</taxon>
        <taxon>Heteroscleromorpha</taxon>
        <taxon>Haplosclerida</taxon>
        <taxon>Niphatidae</taxon>
        <taxon>Amphimedon</taxon>
    </lineage>
</organism>
<proteinExistence type="predicted"/>
<protein>
    <submittedName>
        <fullName evidence="1">Uncharacterized protein</fullName>
    </submittedName>
</protein>
<evidence type="ECO:0000313" key="1">
    <source>
        <dbReference type="EnsemblMetazoa" id="Aqu2.1.34945_001"/>
    </source>
</evidence>
<dbReference type="EnsemblMetazoa" id="Aqu2.1.34945_001">
    <property type="protein sequence ID" value="Aqu2.1.34945_001"/>
    <property type="gene ID" value="Aqu2.1.34945"/>
</dbReference>
<dbReference type="InParanoid" id="A0A1X7V3V2"/>
<accession>A0A1X7V3V2</accession>